<feature type="region of interest" description="Disordered" evidence="2">
    <location>
        <begin position="281"/>
        <end position="353"/>
    </location>
</feature>
<proteinExistence type="predicted"/>
<gene>
    <name evidence="3" type="ORF">GSOID_T00023120001</name>
</gene>
<accession>E4Z043</accession>
<evidence type="ECO:0000256" key="2">
    <source>
        <dbReference type="SAM" id="MobiDB-lite"/>
    </source>
</evidence>
<dbReference type="Proteomes" id="UP000011014">
    <property type="component" value="Unassembled WGS sequence"/>
</dbReference>
<keyword evidence="1" id="KW-0175">Coiled coil</keyword>
<feature type="compositionally biased region" description="Basic and acidic residues" evidence="2">
    <location>
        <begin position="332"/>
        <end position="342"/>
    </location>
</feature>
<feature type="coiled-coil region" evidence="1">
    <location>
        <begin position="162"/>
        <end position="197"/>
    </location>
</feature>
<feature type="compositionally biased region" description="Polar residues" evidence="2">
    <location>
        <begin position="317"/>
        <end position="327"/>
    </location>
</feature>
<organism evidence="3">
    <name type="scientific">Oikopleura dioica</name>
    <name type="common">Tunicate</name>
    <dbReference type="NCBI Taxonomy" id="34765"/>
    <lineage>
        <taxon>Eukaryota</taxon>
        <taxon>Metazoa</taxon>
        <taxon>Chordata</taxon>
        <taxon>Tunicata</taxon>
        <taxon>Appendicularia</taxon>
        <taxon>Copelata</taxon>
        <taxon>Oikopleuridae</taxon>
        <taxon>Oikopleura</taxon>
    </lineage>
</organism>
<dbReference type="AlphaFoldDB" id="E4Z043"/>
<protein>
    <submittedName>
        <fullName evidence="3">Uncharacterized protein</fullName>
    </submittedName>
</protein>
<evidence type="ECO:0000256" key="1">
    <source>
        <dbReference type="SAM" id="Coils"/>
    </source>
</evidence>
<dbReference type="EMBL" id="FN656254">
    <property type="protein sequence ID" value="CBY41071.1"/>
    <property type="molecule type" value="Genomic_DNA"/>
</dbReference>
<feature type="compositionally biased region" description="Basic and acidic residues" evidence="2">
    <location>
        <begin position="302"/>
        <end position="311"/>
    </location>
</feature>
<name>E4Z043_OIKDI</name>
<sequence>MEEWEVDAFVAQFALLDLFTSPDKHFRRLKWLFGGGEETCPVELPACERSITLANLFAAIYYAIMRCQVVTGLPFQEGNGKPCLKDIFSGSVFACTYHILKNNPAKSSSGRHACGIYDNKWLGMDPESNNKMEIECYEKAATVYDRMRANFITPLRKFDARLAEMKNAEESRQEELKQKAEKEKLRALRKARKAQDANPLDRDFSNLLQKHESVDKCDGWLDRALGGEEAIEARSSFPIIDERAFSQLQLEAAPLEITPVDEQTIRGVSPQLSVKDFMSDAAEMSPKQEDEPSYQPEEESIPVDRVDDTPVRRPASVQASAKNSQREPSGVKIDDIFDRINKAAETPETTSKN</sequence>
<evidence type="ECO:0000313" key="3">
    <source>
        <dbReference type="EMBL" id="CBY41071.1"/>
    </source>
</evidence>
<reference evidence="3" key="1">
    <citation type="journal article" date="2010" name="Science">
        <title>Plasticity of animal genome architecture unmasked by rapid evolution of a pelagic tunicate.</title>
        <authorList>
            <person name="Denoeud F."/>
            <person name="Henriet S."/>
            <person name="Mungpakdee S."/>
            <person name="Aury J.M."/>
            <person name="Da Silva C."/>
            <person name="Brinkmann H."/>
            <person name="Mikhaleva J."/>
            <person name="Olsen L.C."/>
            <person name="Jubin C."/>
            <person name="Canestro C."/>
            <person name="Bouquet J.M."/>
            <person name="Danks G."/>
            <person name="Poulain J."/>
            <person name="Campsteijn C."/>
            <person name="Adamski M."/>
            <person name="Cross I."/>
            <person name="Yadetie F."/>
            <person name="Muffato M."/>
            <person name="Louis A."/>
            <person name="Butcher S."/>
            <person name="Tsagkogeorga G."/>
            <person name="Konrad A."/>
            <person name="Singh S."/>
            <person name="Jensen M.F."/>
            <person name="Cong E.H."/>
            <person name="Eikeseth-Otteraa H."/>
            <person name="Noel B."/>
            <person name="Anthouard V."/>
            <person name="Porcel B.M."/>
            <person name="Kachouri-Lafond R."/>
            <person name="Nishino A."/>
            <person name="Ugolini M."/>
            <person name="Chourrout P."/>
            <person name="Nishida H."/>
            <person name="Aasland R."/>
            <person name="Huzurbazar S."/>
            <person name="Westhof E."/>
            <person name="Delsuc F."/>
            <person name="Lehrach H."/>
            <person name="Reinhardt R."/>
            <person name="Weissenbach J."/>
            <person name="Roy S.W."/>
            <person name="Artiguenave F."/>
            <person name="Postlethwait J.H."/>
            <person name="Manak J.R."/>
            <person name="Thompson E.M."/>
            <person name="Jaillon O."/>
            <person name="Du Pasquier L."/>
            <person name="Boudinot P."/>
            <person name="Liberles D.A."/>
            <person name="Volff J.N."/>
            <person name="Philippe H."/>
            <person name="Lenhard B."/>
            <person name="Roest Crollius H."/>
            <person name="Wincker P."/>
            <person name="Chourrout D."/>
        </authorList>
    </citation>
    <scope>NUCLEOTIDE SEQUENCE [LARGE SCALE GENOMIC DNA]</scope>
</reference>